<dbReference type="STRING" id="470453.B0680_05585"/>
<dbReference type="RefSeq" id="WP_078254109.1">
    <property type="nucleotide sequence ID" value="NZ_MUYU01000012.1"/>
</dbReference>
<gene>
    <name evidence="1" type="ORF">B0680_05585</name>
</gene>
<evidence type="ECO:0000313" key="1">
    <source>
        <dbReference type="EMBL" id="OOS24250.1"/>
    </source>
</evidence>
<sequence>MFVPKSQVVENIISQRFVRCVVQVHLIRKLWFDDFWAQRNAKSAKSGLYESLILVLNGKYRVIGLKK</sequence>
<accession>A0A1T0CPH8</accession>
<dbReference type="EMBL" id="MUYU01000012">
    <property type="protein sequence ID" value="OOS24250.1"/>
    <property type="molecule type" value="Genomic_DNA"/>
</dbReference>
<keyword evidence="2" id="KW-1185">Reference proteome</keyword>
<evidence type="ECO:0000313" key="2">
    <source>
        <dbReference type="Proteomes" id="UP000189800"/>
    </source>
</evidence>
<reference evidence="1 2" key="1">
    <citation type="submission" date="2017-02" db="EMBL/GenBank/DDBJ databases">
        <title>Draft genome sequence of Moraxella pluranimalium CCUG 54913T type strain.</title>
        <authorList>
            <person name="Salva-Serra F."/>
            <person name="Engstrom-Jakobsson H."/>
            <person name="Thorell K."/>
            <person name="Jaen-Luchoro D."/>
            <person name="Gonzales-Siles L."/>
            <person name="Karlsson R."/>
            <person name="Yazdan S."/>
            <person name="Boulund F."/>
            <person name="Johnning A."/>
            <person name="Engstrand L."/>
            <person name="Kristiansson E."/>
            <person name="Moore E."/>
        </authorList>
    </citation>
    <scope>NUCLEOTIDE SEQUENCE [LARGE SCALE GENOMIC DNA]</scope>
    <source>
        <strain evidence="1 2">CCUG 54913</strain>
    </source>
</reference>
<dbReference type="AlphaFoldDB" id="A0A1T0CPH8"/>
<organism evidence="1 2">
    <name type="scientific">Moraxella pluranimalium</name>
    <dbReference type="NCBI Taxonomy" id="470453"/>
    <lineage>
        <taxon>Bacteria</taxon>
        <taxon>Pseudomonadati</taxon>
        <taxon>Pseudomonadota</taxon>
        <taxon>Gammaproteobacteria</taxon>
        <taxon>Moraxellales</taxon>
        <taxon>Moraxellaceae</taxon>
        <taxon>Moraxella</taxon>
    </lineage>
</organism>
<protein>
    <submittedName>
        <fullName evidence="1">Uncharacterized protein</fullName>
    </submittedName>
</protein>
<dbReference type="Proteomes" id="UP000189800">
    <property type="component" value="Unassembled WGS sequence"/>
</dbReference>
<name>A0A1T0CPH8_9GAMM</name>
<comment type="caution">
    <text evidence="1">The sequence shown here is derived from an EMBL/GenBank/DDBJ whole genome shotgun (WGS) entry which is preliminary data.</text>
</comment>
<proteinExistence type="predicted"/>